<proteinExistence type="predicted"/>
<protein>
    <submittedName>
        <fullName evidence="3">3-hydroxymyristoyl/3-hydroxydecanoyl-(Acyl carrier protein) dehydratase</fullName>
    </submittedName>
</protein>
<dbReference type="RefSeq" id="WP_286180961.1">
    <property type="nucleotide sequence ID" value="NZ_JABSNM010000021.1"/>
</dbReference>
<accession>A0ABX2G6H7</accession>
<reference evidence="3 4" key="1">
    <citation type="submission" date="2020-05" db="EMBL/GenBank/DDBJ databases">
        <title>Genomic Encyclopedia of Type Strains, Phase IV (KMG-V): Genome sequencing to study the core and pangenomes of soil and plant-associated prokaryotes.</title>
        <authorList>
            <person name="Whitman W."/>
        </authorList>
    </citation>
    <scope>NUCLEOTIDE SEQUENCE [LARGE SCALE GENOMIC DNA]</scope>
    <source>
        <strain evidence="3 4">C29</strain>
    </source>
</reference>
<evidence type="ECO:0000313" key="4">
    <source>
        <dbReference type="Proteomes" id="UP001516061"/>
    </source>
</evidence>
<evidence type="ECO:0000313" key="3">
    <source>
        <dbReference type="EMBL" id="NRT57945.1"/>
    </source>
</evidence>
<gene>
    <name evidence="3" type="ORF">HNQ01_003708</name>
</gene>
<feature type="region of interest" description="Disordered" evidence="1">
    <location>
        <begin position="95"/>
        <end position="116"/>
    </location>
</feature>
<organism evidence="3 4">
    <name type="scientific">Sphaerotilus uruguayifluvii</name>
    <dbReference type="NCBI Taxonomy" id="2735897"/>
    <lineage>
        <taxon>Bacteria</taxon>
        <taxon>Pseudomonadati</taxon>
        <taxon>Pseudomonadota</taxon>
        <taxon>Betaproteobacteria</taxon>
        <taxon>Burkholderiales</taxon>
        <taxon>Sphaerotilaceae</taxon>
        <taxon>Sphaerotilus</taxon>
    </lineage>
</organism>
<keyword evidence="4" id="KW-1185">Reference proteome</keyword>
<dbReference type="Pfam" id="PF22818">
    <property type="entry name" value="ApeI-like"/>
    <property type="match status" value="1"/>
</dbReference>
<dbReference type="Proteomes" id="UP001516061">
    <property type="component" value="Unassembled WGS sequence"/>
</dbReference>
<dbReference type="SUPFAM" id="SSF54637">
    <property type="entry name" value="Thioesterase/thiol ester dehydrase-isomerase"/>
    <property type="match status" value="1"/>
</dbReference>
<dbReference type="InterPro" id="IPR029069">
    <property type="entry name" value="HotDog_dom_sf"/>
</dbReference>
<dbReference type="Gene3D" id="3.10.129.10">
    <property type="entry name" value="Hotdog Thioesterase"/>
    <property type="match status" value="1"/>
</dbReference>
<name>A0ABX2G6H7_9BURK</name>
<evidence type="ECO:0000256" key="1">
    <source>
        <dbReference type="SAM" id="MobiDB-lite"/>
    </source>
</evidence>
<comment type="caution">
    <text evidence="3">The sequence shown here is derived from an EMBL/GenBank/DDBJ whole genome shotgun (WGS) entry which is preliminary data.</text>
</comment>
<evidence type="ECO:0000259" key="2">
    <source>
        <dbReference type="Pfam" id="PF22818"/>
    </source>
</evidence>
<sequence>MAEGWMERVRWTVPPDHPSFAGHFPGRPLLPGVVLLGAVLEALQDDAQTAAWMGAAPRCSSVKFVAPVLPGARLSIGWSAPEAGRRLNFELRRHEAGDPPEGLPVALGQIEPTPAR</sequence>
<dbReference type="InterPro" id="IPR054545">
    <property type="entry name" value="ApeI-like"/>
</dbReference>
<dbReference type="EMBL" id="JABSNM010000021">
    <property type="protein sequence ID" value="NRT57945.1"/>
    <property type="molecule type" value="Genomic_DNA"/>
</dbReference>
<feature type="domain" description="ApeI dehydratase-like" evidence="2">
    <location>
        <begin position="9"/>
        <end position="95"/>
    </location>
</feature>